<dbReference type="PROSITE" id="PS50893">
    <property type="entry name" value="ABC_TRANSPORTER_2"/>
    <property type="match status" value="1"/>
</dbReference>
<dbReference type="SUPFAM" id="SSF90123">
    <property type="entry name" value="ABC transporter transmembrane region"/>
    <property type="match status" value="1"/>
</dbReference>
<keyword evidence="2 7" id="KW-0812">Transmembrane</keyword>
<feature type="transmembrane region" description="Helical" evidence="7">
    <location>
        <begin position="127"/>
        <end position="148"/>
    </location>
</feature>
<feature type="transmembrane region" description="Helical" evidence="7">
    <location>
        <begin position="57"/>
        <end position="77"/>
    </location>
</feature>
<dbReference type="Gene3D" id="1.20.1560.10">
    <property type="entry name" value="ABC transporter type 1, transmembrane domain"/>
    <property type="match status" value="1"/>
</dbReference>
<dbReference type="GO" id="GO:0030253">
    <property type="term" value="P:protein secretion by the type I secretion system"/>
    <property type="evidence" value="ECO:0007669"/>
    <property type="project" value="InterPro"/>
</dbReference>
<feature type="domain" description="ABC transmembrane type-1" evidence="9">
    <location>
        <begin position="23"/>
        <end position="299"/>
    </location>
</feature>
<name>A0A840HUL1_9SPHN</name>
<dbReference type="InterPro" id="IPR017871">
    <property type="entry name" value="ABC_transporter-like_CS"/>
</dbReference>
<dbReference type="InterPro" id="IPR027417">
    <property type="entry name" value="P-loop_NTPase"/>
</dbReference>
<sequence>MPAQHPSRIATVLKKSRSVFTSIFILSAALNVLLLGGALYMMLVYDVVLPAGSLPTLWGLLLIVILVYAFQTIIDIIRTRLLSRVGATIDQDLGQDIFDLVSQLAIDRPGKGESLQPIRDLDQVRNFLASSGLLAIADLPWMIFFILVLALLHWSLGLTVLLGGIALLALTYSTDRLTRAPTELLTHNANQRLALAESSRRHAEILKAMAMGPDMQRRWNGYSQAFLGAQQSLADTAGTMGSISKIARMLLQSLVLTVGAILVIEGKATGGVIFASSILASRALAPVEQAIGNWRSLAAARQSWRRLEHHLAELSPEHIPLHLPTPSRQLQVQHLAVIPPGATNPALAGIAFTLAAGDVLGVIGPSGSGKSTLLRVMAGIWPPTHGHVRLDSAALDQYAEQQRGRALGYLPQNAELIDGSIAENIARFMEGAKSDHVISAAEMAGVHELVKRMPQGYGTTVGPNGAFLSAGQRQRIALARALFGNPFLLLLDEPNSNLDPEGEAALAAAVDGVRERGGIVILAAHRRSILRSADKMLHLEAGRMKSFGPKHRVLEELER</sequence>
<dbReference type="EMBL" id="JACHOV010000005">
    <property type="protein sequence ID" value="MBB4641279.1"/>
    <property type="molecule type" value="Genomic_DNA"/>
</dbReference>
<evidence type="ECO:0000256" key="7">
    <source>
        <dbReference type="SAM" id="Phobius"/>
    </source>
</evidence>
<dbReference type="NCBIfam" id="TIGR01842">
    <property type="entry name" value="type_I_sec_PrtD"/>
    <property type="match status" value="1"/>
</dbReference>
<dbReference type="PANTHER" id="PTHR24221">
    <property type="entry name" value="ATP-BINDING CASSETTE SUB-FAMILY B"/>
    <property type="match status" value="1"/>
</dbReference>
<dbReference type="RefSeq" id="WP_184475087.1">
    <property type="nucleotide sequence ID" value="NZ_JACHOV010000005.1"/>
</dbReference>
<keyword evidence="11" id="KW-1185">Reference proteome</keyword>
<dbReference type="GO" id="GO:0016887">
    <property type="term" value="F:ATP hydrolysis activity"/>
    <property type="evidence" value="ECO:0007669"/>
    <property type="project" value="InterPro"/>
</dbReference>
<dbReference type="GO" id="GO:0140359">
    <property type="term" value="F:ABC-type transporter activity"/>
    <property type="evidence" value="ECO:0007669"/>
    <property type="project" value="InterPro"/>
</dbReference>
<dbReference type="SUPFAM" id="SSF52540">
    <property type="entry name" value="P-loop containing nucleoside triphosphate hydrolases"/>
    <property type="match status" value="1"/>
</dbReference>
<dbReference type="InterPro" id="IPR036640">
    <property type="entry name" value="ABC1_TM_sf"/>
</dbReference>
<keyword evidence="6 7" id="KW-0472">Membrane</keyword>
<dbReference type="Pfam" id="PF00005">
    <property type="entry name" value="ABC_tran"/>
    <property type="match status" value="1"/>
</dbReference>
<evidence type="ECO:0000259" key="9">
    <source>
        <dbReference type="PROSITE" id="PS50929"/>
    </source>
</evidence>
<dbReference type="GO" id="GO:0034040">
    <property type="term" value="F:ATPase-coupled lipid transmembrane transporter activity"/>
    <property type="evidence" value="ECO:0007669"/>
    <property type="project" value="TreeGrafter"/>
</dbReference>
<protein>
    <submittedName>
        <fullName evidence="10">ATP-binding cassette subfamily C protein</fullName>
    </submittedName>
</protein>
<dbReference type="PROSITE" id="PS50929">
    <property type="entry name" value="ABC_TM1F"/>
    <property type="match status" value="1"/>
</dbReference>
<evidence type="ECO:0000259" key="8">
    <source>
        <dbReference type="PROSITE" id="PS50893"/>
    </source>
</evidence>
<feature type="domain" description="ABC transporter" evidence="8">
    <location>
        <begin position="330"/>
        <end position="557"/>
    </location>
</feature>
<evidence type="ECO:0000256" key="2">
    <source>
        <dbReference type="ARBA" id="ARBA00022692"/>
    </source>
</evidence>
<reference evidence="10 11" key="1">
    <citation type="submission" date="2020-08" db="EMBL/GenBank/DDBJ databases">
        <title>Genomic Encyclopedia of Type Strains, Phase IV (KMG-IV): sequencing the most valuable type-strain genomes for metagenomic binning, comparative biology and taxonomic classification.</title>
        <authorList>
            <person name="Goeker M."/>
        </authorList>
    </citation>
    <scope>NUCLEOTIDE SEQUENCE [LARGE SCALE GENOMIC DNA]</scope>
    <source>
        <strain evidence="10 11">DSM 7465</strain>
    </source>
</reference>
<comment type="subcellular location">
    <subcellularLocation>
        <location evidence="1">Cell membrane</location>
        <topology evidence="1">Multi-pass membrane protein</topology>
    </subcellularLocation>
</comment>
<evidence type="ECO:0000313" key="11">
    <source>
        <dbReference type="Proteomes" id="UP000575068"/>
    </source>
</evidence>
<keyword evidence="3" id="KW-0547">Nucleotide-binding</keyword>
<dbReference type="Pfam" id="PF00664">
    <property type="entry name" value="ABC_membrane"/>
    <property type="match status" value="1"/>
</dbReference>
<gene>
    <name evidence="10" type="ORF">HNQ99_001584</name>
</gene>
<evidence type="ECO:0000313" key="10">
    <source>
        <dbReference type="EMBL" id="MBB4641279.1"/>
    </source>
</evidence>
<evidence type="ECO:0000256" key="1">
    <source>
        <dbReference type="ARBA" id="ARBA00004651"/>
    </source>
</evidence>
<proteinExistence type="predicted"/>
<dbReference type="Gene3D" id="3.40.50.300">
    <property type="entry name" value="P-loop containing nucleotide triphosphate hydrolases"/>
    <property type="match status" value="1"/>
</dbReference>
<dbReference type="GO" id="GO:0030256">
    <property type="term" value="C:type I protein secretion system complex"/>
    <property type="evidence" value="ECO:0007669"/>
    <property type="project" value="InterPro"/>
</dbReference>
<evidence type="ECO:0000256" key="3">
    <source>
        <dbReference type="ARBA" id="ARBA00022741"/>
    </source>
</evidence>
<evidence type="ECO:0000256" key="6">
    <source>
        <dbReference type="ARBA" id="ARBA00023136"/>
    </source>
</evidence>
<keyword evidence="5 7" id="KW-1133">Transmembrane helix</keyword>
<dbReference type="InterPro" id="IPR039421">
    <property type="entry name" value="Type_1_exporter"/>
</dbReference>
<keyword evidence="4 10" id="KW-0067">ATP-binding</keyword>
<dbReference type="AlphaFoldDB" id="A0A840HUL1"/>
<dbReference type="InterPro" id="IPR003439">
    <property type="entry name" value="ABC_transporter-like_ATP-bd"/>
</dbReference>
<dbReference type="PROSITE" id="PS00211">
    <property type="entry name" value="ABC_TRANSPORTER_1"/>
    <property type="match status" value="1"/>
</dbReference>
<dbReference type="InterPro" id="IPR011527">
    <property type="entry name" value="ABC1_TM_dom"/>
</dbReference>
<dbReference type="InterPro" id="IPR003593">
    <property type="entry name" value="AAA+_ATPase"/>
</dbReference>
<dbReference type="GO" id="GO:0005524">
    <property type="term" value="F:ATP binding"/>
    <property type="evidence" value="ECO:0007669"/>
    <property type="project" value="UniProtKB-KW"/>
</dbReference>
<organism evidence="10 11">
    <name type="scientific">Rhizorhapis suberifaciens</name>
    <name type="common">corky root of lettuce</name>
    <dbReference type="NCBI Taxonomy" id="13656"/>
    <lineage>
        <taxon>Bacteria</taxon>
        <taxon>Pseudomonadati</taxon>
        <taxon>Pseudomonadota</taxon>
        <taxon>Alphaproteobacteria</taxon>
        <taxon>Sphingomonadales</taxon>
        <taxon>Sphingomonadaceae</taxon>
        <taxon>Rhizorhapis</taxon>
    </lineage>
</organism>
<dbReference type="GO" id="GO:0005886">
    <property type="term" value="C:plasma membrane"/>
    <property type="evidence" value="ECO:0007669"/>
    <property type="project" value="UniProtKB-SubCell"/>
</dbReference>
<comment type="caution">
    <text evidence="10">The sequence shown here is derived from an EMBL/GenBank/DDBJ whole genome shotgun (WGS) entry which is preliminary data.</text>
</comment>
<feature type="transmembrane region" description="Helical" evidence="7">
    <location>
        <begin position="20"/>
        <end position="45"/>
    </location>
</feature>
<evidence type="ECO:0000256" key="5">
    <source>
        <dbReference type="ARBA" id="ARBA00022989"/>
    </source>
</evidence>
<feature type="transmembrane region" description="Helical" evidence="7">
    <location>
        <begin position="254"/>
        <end position="279"/>
    </location>
</feature>
<dbReference type="SMART" id="SM00382">
    <property type="entry name" value="AAA"/>
    <property type="match status" value="1"/>
</dbReference>
<dbReference type="InterPro" id="IPR010128">
    <property type="entry name" value="ATPase_T1SS_PrtD-like"/>
</dbReference>
<dbReference type="PANTHER" id="PTHR24221:SF248">
    <property type="entry name" value="ABC TRANSPORTER TRANSMEMBRANE REGION"/>
    <property type="match status" value="1"/>
</dbReference>
<feature type="transmembrane region" description="Helical" evidence="7">
    <location>
        <begin position="154"/>
        <end position="172"/>
    </location>
</feature>
<accession>A0A840HUL1</accession>
<dbReference type="Proteomes" id="UP000575068">
    <property type="component" value="Unassembled WGS sequence"/>
</dbReference>
<evidence type="ECO:0000256" key="4">
    <source>
        <dbReference type="ARBA" id="ARBA00022840"/>
    </source>
</evidence>